<dbReference type="Pfam" id="PF00134">
    <property type="entry name" value="Cyclin_N"/>
    <property type="match status" value="1"/>
</dbReference>
<dbReference type="GO" id="GO:0005634">
    <property type="term" value="C:nucleus"/>
    <property type="evidence" value="ECO:0007669"/>
    <property type="project" value="TreeGrafter"/>
</dbReference>
<gene>
    <name evidence="3" type="ORF">FB45DRAFT_30177</name>
</gene>
<dbReference type="InterPro" id="IPR036915">
    <property type="entry name" value="Cyclin-like_sf"/>
</dbReference>
<dbReference type="GO" id="GO:0000307">
    <property type="term" value="C:cyclin-dependent protein kinase holoenzyme complex"/>
    <property type="evidence" value="ECO:0007669"/>
    <property type="project" value="TreeGrafter"/>
</dbReference>
<dbReference type="GO" id="GO:0019901">
    <property type="term" value="F:protein kinase binding"/>
    <property type="evidence" value="ECO:0007669"/>
    <property type="project" value="InterPro"/>
</dbReference>
<evidence type="ECO:0000313" key="4">
    <source>
        <dbReference type="Proteomes" id="UP001221142"/>
    </source>
</evidence>
<feature type="compositionally biased region" description="Polar residues" evidence="1">
    <location>
        <begin position="235"/>
        <end position="245"/>
    </location>
</feature>
<evidence type="ECO:0000259" key="2">
    <source>
        <dbReference type="Pfam" id="PF00134"/>
    </source>
</evidence>
<dbReference type="SUPFAM" id="SSF47954">
    <property type="entry name" value="Cyclin-like"/>
    <property type="match status" value="1"/>
</dbReference>
<keyword evidence="4" id="KW-1185">Reference proteome</keyword>
<protein>
    <recommendedName>
        <fullName evidence="2">Cyclin N-terminal domain-containing protein</fullName>
    </recommendedName>
</protein>
<accession>A0AAD7FZ82</accession>
<dbReference type="PANTHER" id="PTHR15615">
    <property type="match status" value="1"/>
</dbReference>
<feature type="region of interest" description="Disordered" evidence="1">
    <location>
        <begin position="228"/>
        <end position="257"/>
    </location>
</feature>
<feature type="domain" description="Cyclin N-terminal" evidence="2">
    <location>
        <begin position="87"/>
        <end position="182"/>
    </location>
</feature>
<dbReference type="InterPro" id="IPR006671">
    <property type="entry name" value="Cyclin_N"/>
</dbReference>
<dbReference type="CDD" id="cd20557">
    <property type="entry name" value="CYCLIN_ScPCL1-like"/>
    <property type="match status" value="1"/>
</dbReference>
<dbReference type="EMBL" id="JARKIF010000001">
    <property type="protein sequence ID" value="KAJ7651056.1"/>
    <property type="molecule type" value="Genomic_DNA"/>
</dbReference>
<organism evidence="3 4">
    <name type="scientific">Roridomyces roridus</name>
    <dbReference type="NCBI Taxonomy" id="1738132"/>
    <lineage>
        <taxon>Eukaryota</taxon>
        <taxon>Fungi</taxon>
        <taxon>Dikarya</taxon>
        <taxon>Basidiomycota</taxon>
        <taxon>Agaricomycotina</taxon>
        <taxon>Agaricomycetes</taxon>
        <taxon>Agaricomycetidae</taxon>
        <taxon>Agaricales</taxon>
        <taxon>Marasmiineae</taxon>
        <taxon>Mycenaceae</taxon>
        <taxon>Roridomyces</taxon>
    </lineage>
</organism>
<dbReference type="InterPro" id="IPR013922">
    <property type="entry name" value="Cyclin_PHO80-like"/>
</dbReference>
<name>A0AAD7FZ82_9AGAR</name>
<proteinExistence type="predicted"/>
<reference evidence="3" key="1">
    <citation type="submission" date="2023-03" db="EMBL/GenBank/DDBJ databases">
        <title>Massive genome expansion in bonnet fungi (Mycena s.s.) driven by repeated elements and novel gene families across ecological guilds.</title>
        <authorList>
            <consortium name="Lawrence Berkeley National Laboratory"/>
            <person name="Harder C.B."/>
            <person name="Miyauchi S."/>
            <person name="Viragh M."/>
            <person name="Kuo A."/>
            <person name="Thoen E."/>
            <person name="Andreopoulos B."/>
            <person name="Lu D."/>
            <person name="Skrede I."/>
            <person name="Drula E."/>
            <person name="Henrissat B."/>
            <person name="Morin E."/>
            <person name="Kohler A."/>
            <person name="Barry K."/>
            <person name="LaButti K."/>
            <person name="Morin E."/>
            <person name="Salamov A."/>
            <person name="Lipzen A."/>
            <person name="Mereny Z."/>
            <person name="Hegedus B."/>
            <person name="Baldrian P."/>
            <person name="Stursova M."/>
            <person name="Weitz H."/>
            <person name="Taylor A."/>
            <person name="Grigoriev I.V."/>
            <person name="Nagy L.G."/>
            <person name="Martin F."/>
            <person name="Kauserud H."/>
        </authorList>
    </citation>
    <scope>NUCLEOTIDE SEQUENCE</scope>
    <source>
        <strain evidence="3">9284</strain>
    </source>
</reference>
<dbReference type="GO" id="GO:0016538">
    <property type="term" value="F:cyclin-dependent protein serine/threonine kinase regulator activity"/>
    <property type="evidence" value="ECO:0007669"/>
    <property type="project" value="TreeGrafter"/>
</dbReference>
<dbReference type="Gene3D" id="1.10.472.10">
    <property type="entry name" value="Cyclin-like"/>
    <property type="match status" value="1"/>
</dbReference>
<evidence type="ECO:0000256" key="1">
    <source>
        <dbReference type="SAM" id="MobiDB-lite"/>
    </source>
</evidence>
<feature type="region of interest" description="Disordered" evidence="1">
    <location>
        <begin position="1"/>
        <end position="26"/>
    </location>
</feature>
<dbReference type="AlphaFoldDB" id="A0AAD7FZ82"/>
<sequence length="287" mass="31302">MYSPASSDSSSSSILSYSDWSPSSSKTSSPVHAASLVDPSSHSPALMELIGVKLSRPVIQYLVDCVSDTVEYALMRSGVDISGHRSSKFTSFVSTVLSRAQVSAADVLVTLVYISRARKYLSIALEEWALERAFLGALVVACKYTNDSTLRNVHWALCTGFFGKQDIGRIEREFLEVLDWDLGLTEADILVHYEGIMRAVSGRASLQLAVTNPDPKFASDSSVCSPACPDLDPSSPRSSMDSLCPSTPGPVEVQIPAPRKKHRRLLSLLQSFPLPRHHHHHPVHVVA</sequence>
<dbReference type="PANTHER" id="PTHR15615:SF10">
    <property type="entry name" value="PHO85 CYCLIN-2-RELATED"/>
    <property type="match status" value="1"/>
</dbReference>
<dbReference type="Proteomes" id="UP001221142">
    <property type="component" value="Unassembled WGS sequence"/>
</dbReference>
<evidence type="ECO:0000313" key="3">
    <source>
        <dbReference type="EMBL" id="KAJ7651056.1"/>
    </source>
</evidence>
<comment type="caution">
    <text evidence="3">The sequence shown here is derived from an EMBL/GenBank/DDBJ whole genome shotgun (WGS) entry which is preliminary data.</text>
</comment>